<dbReference type="InterPro" id="IPR003423">
    <property type="entry name" value="OMP_efflux"/>
</dbReference>
<dbReference type="Gene3D" id="1.20.1600.10">
    <property type="entry name" value="Outer membrane efflux proteins (OEP)"/>
    <property type="match status" value="1"/>
</dbReference>
<sequence>MKRVTIYALSLGALLSSCNIYKQYNRPEVDVQGLYRDPVSVTDTLASDTTNMGNLPWEEVFTDPQLQQLIRLGLEQNSDLQTAVLKVKEAEAGLMSSRLAYLPSLGLSPQGTVSSFDKAKASQTYTLPVVSSWEIDLFGRLLNAKRGAKVMLLQSEAYKQAVQTQVISAIANAYYTLLMLDKQLAITEETALLWQKSVETMKAMKEAGMVNEAAIAQSEANSYMIAASIPDLKQSIRETENSLSLLLKQAPQRIERGKLEDQNLPTLLNAGVPVQLLSNRPDVKAAEMALASTFYNTNQARASFYPQLTINGTLGWTNNSGMGIVNPGKMIATAIGSLAQPIFNKGALTARLRIAKAQQEEAMINFEQSLLNAGSEVSNALTQYQTAQDKIIQREKQIFSLEKSVDYTQELLTLGTSTYLEVLTAQQSLLSAQLSGISDEFQRMQAVVNLYHALGGGRTE</sequence>
<evidence type="ECO:0000313" key="3">
    <source>
        <dbReference type="EMBL" id="MBC5620778.1"/>
    </source>
</evidence>
<dbReference type="InterPro" id="IPR010131">
    <property type="entry name" value="MdtP/NodT-like"/>
</dbReference>
<evidence type="ECO:0000256" key="2">
    <source>
        <dbReference type="RuleBase" id="RU362097"/>
    </source>
</evidence>
<keyword evidence="2" id="KW-0812">Transmembrane</keyword>
<keyword evidence="2" id="KW-0472">Membrane</keyword>
<dbReference type="EMBL" id="JACOOH010000002">
    <property type="protein sequence ID" value="MBC5620778.1"/>
    <property type="molecule type" value="Genomic_DNA"/>
</dbReference>
<accession>A0ABR7CYL5</accession>
<comment type="similarity">
    <text evidence="1 2">Belongs to the outer membrane factor (OMF) (TC 1.B.17) family.</text>
</comment>
<proteinExistence type="inferred from homology"/>
<evidence type="ECO:0000313" key="4">
    <source>
        <dbReference type="Proteomes" id="UP000646484"/>
    </source>
</evidence>
<dbReference type="SUPFAM" id="SSF56954">
    <property type="entry name" value="Outer membrane efflux proteins (OEP)"/>
    <property type="match status" value="1"/>
</dbReference>
<comment type="caution">
    <text evidence="3">The sequence shown here is derived from an EMBL/GenBank/DDBJ whole genome shotgun (WGS) entry which is preliminary data.</text>
</comment>
<dbReference type="Gene3D" id="2.20.200.10">
    <property type="entry name" value="Outer membrane efflux proteins (OEP)"/>
    <property type="match status" value="1"/>
</dbReference>
<keyword evidence="2" id="KW-0564">Palmitate</keyword>
<dbReference type="Proteomes" id="UP000646484">
    <property type="component" value="Unassembled WGS sequence"/>
</dbReference>
<dbReference type="RefSeq" id="WP_186975440.1">
    <property type="nucleotide sequence ID" value="NZ_JACOOH010000002.1"/>
</dbReference>
<evidence type="ECO:0000256" key="1">
    <source>
        <dbReference type="ARBA" id="ARBA00007613"/>
    </source>
</evidence>
<dbReference type="PANTHER" id="PTHR30203">
    <property type="entry name" value="OUTER MEMBRANE CATION EFFLUX PROTEIN"/>
    <property type="match status" value="1"/>
</dbReference>
<gene>
    <name evidence="3" type="ORF">H8S64_06680</name>
</gene>
<dbReference type="NCBIfam" id="TIGR01845">
    <property type="entry name" value="outer_NodT"/>
    <property type="match status" value="1"/>
</dbReference>
<name>A0ABR7CYL5_9BACT</name>
<dbReference type="PANTHER" id="PTHR30203:SF33">
    <property type="entry name" value="BLR4455 PROTEIN"/>
    <property type="match status" value="1"/>
</dbReference>
<dbReference type="PROSITE" id="PS51257">
    <property type="entry name" value="PROKAR_LIPOPROTEIN"/>
    <property type="match status" value="1"/>
</dbReference>
<keyword evidence="4" id="KW-1185">Reference proteome</keyword>
<keyword evidence="2" id="KW-1134">Transmembrane beta strand</keyword>
<reference evidence="3 4" key="1">
    <citation type="submission" date="2020-08" db="EMBL/GenBank/DDBJ databases">
        <title>Genome public.</title>
        <authorList>
            <person name="Liu C."/>
            <person name="Sun Q."/>
        </authorList>
    </citation>
    <scope>NUCLEOTIDE SEQUENCE [LARGE SCALE GENOMIC DNA]</scope>
    <source>
        <strain evidence="3 4">NSJ-56</strain>
    </source>
</reference>
<organism evidence="3 4">
    <name type="scientific">Butyricimonas hominis</name>
    <dbReference type="NCBI Taxonomy" id="2763032"/>
    <lineage>
        <taxon>Bacteria</taxon>
        <taxon>Pseudomonadati</taxon>
        <taxon>Bacteroidota</taxon>
        <taxon>Bacteroidia</taxon>
        <taxon>Bacteroidales</taxon>
        <taxon>Odoribacteraceae</taxon>
        <taxon>Butyricimonas</taxon>
    </lineage>
</organism>
<comment type="subcellular location">
    <subcellularLocation>
        <location evidence="2">Cell membrane</location>
        <topology evidence="2">Lipid-anchor</topology>
    </subcellularLocation>
</comment>
<dbReference type="Pfam" id="PF02321">
    <property type="entry name" value="OEP"/>
    <property type="match status" value="2"/>
</dbReference>
<keyword evidence="2" id="KW-0449">Lipoprotein</keyword>
<protein>
    <submittedName>
        <fullName evidence="3">TolC family protein</fullName>
    </submittedName>
</protein>